<evidence type="ECO:0000313" key="2">
    <source>
        <dbReference type="Proteomes" id="UP000199170"/>
    </source>
</evidence>
<protein>
    <submittedName>
        <fullName evidence="1">Uncharacterized protein</fullName>
    </submittedName>
</protein>
<accession>A0A1H3JY18</accession>
<organism evidence="1 2">
    <name type="scientific">Halobellus clavatus</name>
    <dbReference type="NCBI Taxonomy" id="660517"/>
    <lineage>
        <taxon>Archaea</taxon>
        <taxon>Methanobacteriati</taxon>
        <taxon>Methanobacteriota</taxon>
        <taxon>Stenosarchaea group</taxon>
        <taxon>Halobacteria</taxon>
        <taxon>Halobacteriales</taxon>
        <taxon>Haloferacaceae</taxon>
        <taxon>Halobellus</taxon>
    </lineage>
</organism>
<sequence length="42" mass="4488">MNSETVRYNIREVAVVDTSDNLLSAVMIVVAGAYTGEEDVGV</sequence>
<keyword evidence="2" id="KW-1185">Reference proteome</keyword>
<gene>
    <name evidence="1" type="ORF">SAMN04487946_11626</name>
</gene>
<dbReference type="EMBL" id="FNPB01000016">
    <property type="protein sequence ID" value="SDY44860.1"/>
    <property type="molecule type" value="Genomic_DNA"/>
</dbReference>
<dbReference type="Proteomes" id="UP000199170">
    <property type="component" value="Unassembled WGS sequence"/>
</dbReference>
<dbReference type="AlphaFoldDB" id="A0A1H3JY18"/>
<evidence type="ECO:0000313" key="1">
    <source>
        <dbReference type="EMBL" id="SDY44860.1"/>
    </source>
</evidence>
<reference evidence="2" key="1">
    <citation type="submission" date="2016-10" db="EMBL/GenBank/DDBJ databases">
        <authorList>
            <person name="Varghese N."/>
            <person name="Submissions S."/>
        </authorList>
    </citation>
    <scope>NUCLEOTIDE SEQUENCE [LARGE SCALE GENOMIC DNA]</scope>
    <source>
        <strain evidence="2">CGMCC 1.10118</strain>
    </source>
</reference>
<name>A0A1H3JY18_9EURY</name>
<proteinExistence type="predicted"/>